<proteinExistence type="predicted"/>
<keyword evidence="1" id="KW-0732">Signal</keyword>
<reference evidence="3" key="1">
    <citation type="submission" date="2015-06" db="EMBL/GenBank/DDBJ databases">
        <authorList>
            <person name="Radhakrishnan Rajesh"/>
            <person name="Underwood Anthony"/>
            <person name="Al-Shahib Ali"/>
        </authorList>
    </citation>
    <scope>NUCLEOTIDE SEQUENCE [LARGE SCALE GENOMIC DNA]</scope>
    <source>
        <strain evidence="3">P19_London_7_VIM_2_05_10</strain>
    </source>
</reference>
<feature type="signal peptide" evidence="1">
    <location>
        <begin position="1"/>
        <end position="27"/>
    </location>
</feature>
<protein>
    <submittedName>
        <fullName evidence="2">Uncharacterized protein</fullName>
    </submittedName>
</protein>
<evidence type="ECO:0000313" key="3">
    <source>
        <dbReference type="Proteomes" id="UP000045039"/>
    </source>
</evidence>
<feature type="chain" id="PRO_5040290448" evidence="1">
    <location>
        <begin position="28"/>
        <end position="42"/>
    </location>
</feature>
<dbReference type="Proteomes" id="UP000045039">
    <property type="component" value="Unassembled WGS sequence"/>
</dbReference>
<accession>A0A9P1VXP1</accession>
<dbReference type="EMBL" id="CVVU01000198">
    <property type="protein sequence ID" value="CRO88041.1"/>
    <property type="molecule type" value="Genomic_DNA"/>
</dbReference>
<dbReference type="AlphaFoldDB" id="A0A9P1VXP1"/>
<organism evidence="2 3">
    <name type="scientific">Pseudomonas aeruginosa</name>
    <dbReference type="NCBI Taxonomy" id="287"/>
    <lineage>
        <taxon>Bacteria</taxon>
        <taxon>Pseudomonadati</taxon>
        <taxon>Pseudomonadota</taxon>
        <taxon>Gammaproteobacteria</taxon>
        <taxon>Pseudomonadales</taxon>
        <taxon>Pseudomonadaceae</taxon>
        <taxon>Pseudomonas</taxon>
    </lineage>
</organism>
<sequence>MPLALLTRPLHACVLVLAALLAVTAYAGPAQDFAAADNGGPA</sequence>
<name>A0A9P1VXP1_PSEAI</name>
<comment type="caution">
    <text evidence="2">The sequence shown here is derived from an EMBL/GenBank/DDBJ whole genome shotgun (WGS) entry which is preliminary data.</text>
</comment>
<evidence type="ECO:0000256" key="1">
    <source>
        <dbReference type="SAM" id="SignalP"/>
    </source>
</evidence>
<evidence type="ECO:0000313" key="2">
    <source>
        <dbReference type="EMBL" id="CRO88041.1"/>
    </source>
</evidence>
<gene>
    <name evidence="2" type="ORF">PAERUG_P19_London_7_VIM_2_05_10_02741</name>
</gene>